<reference evidence="3 6" key="2">
    <citation type="submission" date="2020-04" db="EMBL/GenBank/DDBJ databases">
        <authorList>
            <person name="De Canck E."/>
        </authorList>
    </citation>
    <scope>NUCLEOTIDE SEQUENCE [LARGE SCALE GENOMIC DNA]</scope>
    <source>
        <strain evidence="3 6">LMG 27174</strain>
    </source>
</reference>
<keyword evidence="2 3" id="KW-0560">Oxidoreductase</keyword>
<keyword evidence="2" id="KW-0349">Heme</keyword>
<evidence type="ECO:0000313" key="3">
    <source>
        <dbReference type="EMBL" id="CAB3735626.1"/>
    </source>
</evidence>
<evidence type="ECO:0000313" key="4">
    <source>
        <dbReference type="EMBL" id="PMS24530.1"/>
    </source>
</evidence>
<dbReference type="RefSeq" id="WP_102635849.1">
    <property type="nucleotide sequence ID" value="NZ_CADIJZ010000033.1"/>
</dbReference>
<gene>
    <name evidence="3" type="primary">camC_3</name>
    <name evidence="4" type="ORF">C0Z16_30945</name>
    <name evidence="3" type="ORF">LMG27174_06222</name>
</gene>
<evidence type="ECO:0000256" key="1">
    <source>
        <dbReference type="ARBA" id="ARBA00010617"/>
    </source>
</evidence>
<proteinExistence type="inferred from homology"/>
<dbReference type="InterPro" id="IPR017972">
    <property type="entry name" value="Cyt_P450_CS"/>
</dbReference>
<name>A0A2N7W548_9BURK</name>
<dbReference type="OrthoDB" id="4168525at2"/>
<dbReference type="SUPFAM" id="SSF48264">
    <property type="entry name" value="Cytochrome P450"/>
    <property type="match status" value="1"/>
</dbReference>
<comment type="similarity">
    <text evidence="1 2">Belongs to the cytochrome P450 family.</text>
</comment>
<dbReference type="EMBL" id="PNXY01000034">
    <property type="protein sequence ID" value="PMS24530.1"/>
    <property type="molecule type" value="Genomic_DNA"/>
</dbReference>
<sequence>METPAHVPPERVVDWDFYRPPGGEENLNLAWEKLHEGPDIVWTPHNGGHWIVTRAEDIEFVQRNHDPFSMTEVVLPATSKPMRLLPLEADPPEHAEYRKIISGHFMPKPVKELEVDIRELAVDLIEGFKARGECEFVADFALKLPIQLFMKIVDLPLSDLDRLLEWTEQTVRPKDEHATAWAFRMTSEYLDDVIRQRRVRPGDDLVGAIVHAKVFGRDISDAEMRGVLFNVLFGGLDTVTSTMGFAANFLAHNPAHRKQLSKQPELIPKAVEEFLRVFAPSSTGRLVMRDYEYKGVQFRKGDRVYVRPLLHGMDERRYTDPLAVKFDRTSNIHAAFGNGPHRCPGANLARSELRIFLEEWFRRIPEFEPQPDHAPRFHAGMVNCVITVPLKWRAPVAA</sequence>
<accession>A0A2N7W548</accession>
<evidence type="ECO:0000313" key="6">
    <source>
        <dbReference type="Proteomes" id="UP000494205"/>
    </source>
</evidence>
<keyword evidence="5" id="KW-1185">Reference proteome</keyword>
<dbReference type="Proteomes" id="UP000494205">
    <property type="component" value="Unassembled WGS sequence"/>
</dbReference>
<dbReference type="AlphaFoldDB" id="A0A2N7W548"/>
<dbReference type="GO" id="GO:0018683">
    <property type="term" value="F:camphor 5-monooxygenase activity"/>
    <property type="evidence" value="ECO:0007669"/>
    <property type="project" value="UniProtKB-EC"/>
</dbReference>
<dbReference type="EC" id="1.14.15.1" evidence="3"/>
<dbReference type="Pfam" id="PF00067">
    <property type="entry name" value="p450"/>
    <property type="match status" value="1"/>
</dbReference>
<dbReference type="CDD" id="cd11035">
    <property type="entry name" value="P450cam-like"/>
    <property type="match status" value="1"/>
</dbReference>
<organism evidence="3 6">
    <name type="scientific">Paraburkholderia rhynchosiae</name>
    <dbReference type="NCBI Taxonomy" id="487049"/>
    <lineage>
        <taxon>Bacteria</taxon>
        <taxon>Pseudomonadati</taxon>
        <taxon>Pseudomonadota</taxon>
        <taxon>Betaproteobacteria</taxon>
        <taxon>Burkholderiales</taxon>
        <taxon>Burkholderiaceae</taxon>
        <taxon>Paraburkholderia</taxon>
    </lineage>
</organism>
<dbReference type="GO" id="GO:0020037">
    <property type="term" value="F:heme binding"/>
    <property type="evidence" value="ECO:0007669"/>
    <property type="project" value="InterPro"/>
</dbReference>
<dbReference type="GO" id="GO:0005506">
    <property type="term" value="F:iron ion binding"/>
    <property type="evidence" value="ECO:0007669"/>
    <property type="project" value="InterPro"/>
</dbReference>
<evidence type="ECO:0000256" key="2">
    <source>
        <dbReference type="RuleBase" id="RU000461"/>
    </source>
</evidence>
<reference evidence="4 5" key="1">
    <citation type="submission" date="2018-01" db="EMBL/GenBank/DDBJ databases">
        <title>Whole genome analyses suggest that Burkholderia sensu lato contains two further novel genera in the rhizoxinica-symbiotica group Mycetohabitans gen. nov., and Trinickia gen. nov.: implications for the evolution of diazotrophy and nodulation in the Burkholderiaceae.</title>
        <authorList>
            <person name="Estrada-de los Santos P."/>
            <person name="Palmer M."/>
            <person name="Chavez-Ramirez B."/>
            <person name="Beukes C."/>
            <person name="Steenkamp E.T."/>
            <person name="Hirsch A.M."/>
            <person name="Manyaka P."/>
            <person name="Maluk M."/>
            <person name="Lafos M."/>
            <person name="Crook M."/>
            <person name="Gross E."/>
            <person name="Simon M.F."/>
            <person name="Bueno dos Reis Junior F."/>
            <person name="Poole P.S."/>
            <person name="Venter S.N."/>
            <person name="James E.K."/>
        </authorList>
    </citation>
    <scope>NUCLEOTIDE SEQUENCE [LARGE SCALE GENOMIC DNA]</scope>
    <source>
        <strain evidence="4 5">WSM 3937</strain>
    </source>
</reference>
<dbReference type="InterPro" id="IPR036396">
    <property type="entry name" value="Cyt_P450_sf"/>
</dbReference>
<keyword evidence="2" id="KW-0479">Metal-binding</keyword>
<keyword evidence="2 3" id="KW-0503">Monooxygenase</keyword>
<protein>
    <submittedName>
        <fullName evidence="3">Camphor 5-monooxygenase</fullName>
        <ecNumber evidence="3">1.14.15.1</ecNumber>
    </submittedName>
    <submittedName>
        <fullName evidence="4">Cytochrome P450</fullName>
    </submittedName>
</protein>
<dbReference type="PANTHER" id="PTHR46696:SF6">
    <property type="entry name" value="P450, PUTATIVE (EUROFUNG)-RELATED"/>
    <property type="match status" value="1"/>
</dbReference>
<dbReference type="InterPro" id="IPR002397">
    <property type="entry name" value="Cyt_P450_B"/>
</dbReference>
<keyword evidence="2" id="KW-0408">Iron</keyword>
<dbReference type="PRINTS" id="PR00359">
    <property type="entry name" value="BP450"/>
</dbReference>
<dbReference type="PRINTS" id="PR00385">
    <property type="entry name" value="P450"/>
</dbReference>
<dbReference type="PANTHER" id="PTHR46696">
    <property type="entry name" value="P450, PUTATIVE (EUROFUNG)-RELATED"/>
    <property type="match status" value="1"/>
</dbReference>
<dbReference type="EMBL" id="CADIJZ010000033">
    <property type="protein sequence ID" value="CAB3735626.1"/>
    <property type="molecule type" value="Genomic_DNA"/>
</dbReference>
<dbReference type="Gene3D" id="1.10.630.10">
    <property type="entry name" value="Cytochrome P450"/>
    <property type="match status" value="1"/>
</dbReference>
<evidence type="ECO:0000313" key="5">
    <source>
        <dbReference type="Proteomes" id="UP000235659"/>
    </source>
</evidence>
<dbReference type="Proteomes" id="UP000235659">
    <property type="component" value="Unassembled WGS sequence"/>
</dbReference>
<dbReference type="PROSITE" id="PS00086">
    <property type="entry name" value="CYTOCHROME_P450"/>
    <property type="match status" value="1"/>
</dbReference>
<dbReference type="InterPro" id="IPR001128">
    <property type="entry name" value="Cyt_P450"/>
</dbReference>